<protein>
    <recommendedName>
        <fullName evidence="7 18">Phosphatidate cytidylyltransferase</fullName>
        <ecNumber evidence="6 18">2.7.7.41</ecNumber>
    </recommendedName>
</protein>
<comment type="caution">
    <text evidence="20">The sequence shown here is derived from an EMBL/GenBank/DDBJ whole genome shotgun (WGS) entry which is preliminary data.</text>
</comment>
<dbReference type="InterPro" id="IPR000374">
    <property type="entry name" value="PC_trans"/>
</dbReference>
<feature type="transmembrane region" description="Helical" evidence="19">
    <location>
        <begin position="251"/>
        <end position="271"/>
    </location>
</feature>
<evidence type="ECO:0000256" key="13">
    <source>
        <dbReference type="ARBA" id="ARBA00022989"/>
    </source>
</evidence>
<evidence type="ECO:0000313" key="21">
    <source>
        <dbReference type="Proteomes" id="UP001597201"/>
    </source>
</evidence>
<dbReference type="RefSeq" id="WP_377180443.1">
    <property type="nucleotide sequence ID" value="NZ_JBHTMY010000004.1"/>
</dbReference>
<evidence type="ECO:0000256" key="12">
    <source>
        <dbReference type="ARBA" id="ARBA00022695"/>
    </source>
</evidence>
<gene>
    <name evidence="20" type="ORF">ACFQ39_14955</name>
</gene>
<evidence type="ECO:0000256" key="3">
    <source>
        <dbReference type="ARBA" id="ARBA00005119"/>
    </source>
</evidence>
<keyword evidence="8" id="KW-1003">Cell membrane</keyword>
<evidence type="ECO:0000256" key="8">
    <source>
        <dbReference type="ARBA" id="ARBA00022475"/>
    </source>
</evidence>
<dbReference type="PANTHER" id="PTHR46382">
    <property type="entry name" value="PHOSPHATIDATE CYTIDYLYLTRANSFERASE"/>
    <property type="match status" value="1"/>
</dbReference>
<keyword evidence="15 19" id="KW-0472">Membrane</keyword>
<comment type="pathway">
    <text evidence="4">Lipid metabolism.</text>
</comment>
<evidence type="ECO:0000256" key="10">
    <source>
        <dbReference type="ARBA" id="ARBA00022679"/>
    </source>
</evidence>
<dbReference type="PANTHER" id="PTHR46382:SF1">
    <property type="entry name" value="PHOSPHATIDATE CYTIDYLYLTRANSFERASE"/>
    <property type="match status" value="1"/>
</dbReference>
<feature type="transmembrane region" description="Helical" evidence="19">
    <location>
        <begin position="115"/>
        <end position="132"/>
    </location>
</feature>
<accession>A0ABW3Y841</accession>
<comment type="pathway">
    <text evidence="3 18">Phospholipid metabolism; CDP-diacylglycerol biosynthesis; CDP-diacylglycerol from sn-glycerol 3-phosphate: step 3/3.</text>
</comment>
<keyword evidence="17" id="KW-1208">Phospholipid metabolism</keyword>
<feature type="transmembrane region" description="Helical" evidence="19">
    <location>
        <begin position="12"/>
        <end position="40"/>
    </location>
</feature>
<evidence type="ECO:0000313" key="20">
    <source>
        <dbReference type="EMBL" id="MFD1316924.1"/>
    </source>
</evidence>
<name>A0ABW3Y841_9FLAO</name>
<keyword evidence="11 18" id="KW-0812">Transmembrane</keyword>
<evidence type="ECO:0000256" key="18">
    <source>
        <dbReference type="RuleBase" id="RU003938"/>
    </source>
</evidence>
<evidence type="ECO:0000256" key="9">
    <source>
        <dbReference type="ARBA" id="ARBA00022516"/>
    </source>
</evidence>
<feature type="transmembrane region" description="Helical" evidence="19">
    <location>
        <begin position="144"/>
        <end position="163"/>
    </location>
</feature>
<organism evidence="20 21">
    <name type="scientific">Namhaeicola litoreus</name>
    <dbReference type="NCBI Taxonomy" id="1052145"/>
    <lineage>
        <taxon>Bacteria</taxon>
        <taxon>Pseudomonadati</taxon>
        <taxon>Bacteroidota</taxon>
        <taxon>Flavobacteriia</taxon>
        <taxon>Flavobacteriales</taxon>
        <taxon>Flavobacteriaceae</taxon>
        <taxon>Namhaeicola</taxon>
    </lineage>
</organism>
<feature type="transmembrane region" description="Helical" evidence="19">
    <location>
        <begin position="52"/>
        <end position="68"/>
    </location>
</feature>
<keyword evidence="12 18" id="KW-0548">Nucleotidyltransferase</keyword>
<evidence type="ECO:0000256" key="17">
    <source>
        <dbReference type="ARBA" id="ARBA00023264"/>
    </source>
</evidence>
<comment type="subcellular location">
    <subcellularLocation>
        <location evidence="2">Cell membrane</location>
        <topology evidence="2">Multi-pass membrane protein</topology>
    </subcellularLocation>
</comment>
<keyword evidence="9" id="KW-0444">Lipid biosynthesis</keyword>
<keyword evidence="13 19" id="KW-1133">Transmembrane helix</keyword>
<evidence type="ECO:0000256" key="15">
    <source>
        <dbReference type="ARBA" id="ARBA00023136"/>
    </source>
</evidence>
<evidence type="ECO:0000256" key="11">
    <source>
        <dbReference type="ARBA" id="ARBA00022692"/>
    </source>
</evidence>
<dbReference type="Proteomes" id="UP001597201">
    <property type="component" value="Unassembled WGS sequence"/>
</dbReference>
<dbReference type="PROSITE" id="PS01315">
    <property type="entry name" value="CDS"/>
    <property type="match status" value="1"/>
</dbReference>
<evidence type="ECO:0000256" key="5">
    <source>
        <dbReference type="ARBA" id="ARBA00010185"/>
    </source>
</evidence>
<keyword evidence="21" id="KW-1185">Reference proteome</keyword>
<proteinExistence type="inferred from homology"/>
<dbReference type="GO" id="GO:0016779">
    <property type="term" value="F:nucleotidyltransferase activity"/>
    <property type="evidence" value="ECO:0007669"/>
    <property type="project" value="UniProtKB-KW"/>
</dbReference>
<feature type="transmembrane region" description="Helical" evidence="19">
    <location>
        <begin position="184"/>
        <end position="202"/>
    </location>
</feature>
<evidence type="ECO:0000256" key="16">
    <source>
        <dbReference type="ARBA" id="ARBA00023209"/>
    </source>
</evidence>
<feature type="transmembrane region" description="Helical" evidence="19">
    <location>
        <begin position="80"/>
        <end position="103"/>
    </location>
</feature>
<keyword evidence="10 18" id="KW-0808">Transferase</keyword>
<comment type="similarity">
    <text evidence="5 18">Belongs to the CDS family.</text>
</comment>
<evidence type="ECO:0000256" key="4">
    <source>
        <dbReference type="ARBA" id="ARBA00005189"/>
    </source>
</evidence>
<comment type="catalytic activity">
    <reaction evidence="1 18">
        <text>a 1,2-diacyl-sn-glycero-3-phosphate + CTP + H(+) = a CDP-1,2-diacyl-sn-glycerol + diphosphate</text>
        <dbReference type="Rhea" id="RHEA:16229"/>
        <dbReference type="ChEBI" id="CHEBI:15378"/>
        <dbReference type="ChEBI" id="CHEBI:33019"/>
        <dbReference type="ChEBI" id="CHEBI:37563"/>
        <dbReference type="ChEBI" id="CHEBI:58332"/>
        <dbReference type="ChEBI" id="CHEBI:58608"/>
        <dbReference type="EC" id="2.7.7.41"/>
    </reaction>
</comment>
<evidence type="ECO:0000256" key="14">
    <source>
        <dbReference type="ARBA" id="ARBA00023098"/>
    </source>
</evidence>
<dbReference type="EC" id="2.7.7.41" evidence="6 18"/>
<evidence type="ECO:0000256" key="2">
    <source>
        <dbReference type="ARBA" id="ARBA00004651"/>
    </source>
</evidence>
<reference evidence="21" key="1">
    <citation type="journal article" date="2019" name="Int. J. Syst. Evol. Microbiol.">
        <title>The Global Catalogue of Microorganisms (GCM) 10K type strain sequencing project: providing services to taxonomists for standard genome sequencing and annotation.</title>
        <authorList>
            <consortium name="The Broad Institute Genomics Platform"/>
            <consortium name="The Broad Institute Genome Sequencing Center for Infectious Disease"/>
            <person name="Wu L."/>
            <person name="Ma J."/>
        </authorList>
    </citation>
    <scope>NUCLEOTIDE SEQUENCE [LARGE SCALE GENOMIC DNA]</scope>
    <source>
        <strain evidence="21">CCUG 61485</strain>
    </source>
</reference>
<dbReference type="Pfam" id="PF01148">
    <property type="entry name" value="CTP_transf_1"/>
    <property type="match status" value="1"/>
</dbReference>
<sequence>MNNFTLRIIFGLLYALLVIGGTLGGHLFLYPLFLIFMLLCIYEFSKLIDLQSGYPVVLAITFFSAAIITNEEKVLNNQDLIHKILVALFGFALFFTFISALISSRKIAIQYLGKIFLVLIYIIIPFSLFVKIPFINSTSTYDPYVVLGIFALIWSNDVFAYLIGKNFGKHKLIERVSPNKTVEGFIGGFIFTYITGYFISLYCDSLLSYQWLAIAIIVSVFGVLGDLIESMFKRQAGVKDSSNLIPGHGGFLDRLDSIIFATPFIFVYLYLTA</sequence>
<dbReference type="EMBL" id="JBHTMY010000004">
    <property type="protein sequence ID" value="MFD1316924.1"/>
    <property type="molecule type" value="Genomic_DNA"/>
</dbReference>
<evidence type="ECO:0000256" key="19">
    <source>
        <dbReference type="SAM" id="Phobius"/>
    </source>
</evidence>
<evidence type="ECO:0000256" key="7">
    <source>
        <dbReference type="ARBA" id="ARBA00019373"/>
    </source>
</evidence>
<evidence type="ECO:0000256" key="1">
    <source>
        <dbReference type="ARBA" id="ARBA00001698"/>
    </source>
</evidence>
<keyword evidence="14" id="KW-0443">Lipid metabolism</keyword>
<keyword evidence="16" id="KW-0594">Phospholipid biosynthesis</keyword>
<evidence type="ECO:0000256" key="6">
    <source>
        <dbReference type="ARBA" id="ARBA00012487"/>
    </source>
</evidence>
<feature type="transmembrane region" description="Helical" evidence="19">
    <location>
        <begin position="208"/>
        <end position="230"/>
    </location>
</feature>